<dbReference type="PANTHER" id="PTHR43129">
    <property type="entry name" value="FOSMIDOMYCIN RESISTANCE PROTEIN"/>
    <property type="match status" value="1"/>
</dbReference>
<accession>A0A1T4TC02</accession>
<dbReference type="InterPro" id="IPR011701">
    <property type="entry name" value="MFS"/>
</dbReference>
<feature type="transmembrane region" description="Helical" evidence="4">
    <location>
        <begin position="160"/>
        <end position="181"/>
    </location>
</feature>
<feature type="transmembrane region" description="Helical" evidence="4">
    <location>
        <begin position="25"/>
        <end position="45"/>
    </location>
</feature>
<dbReference type="PANTHER" id="PTHR43129:SF1">
    <property type="entry name" value="FOSMIDOMYCIN RESISTANCE PROTEIN"/>
    <property type="match status" value="1"/>
</dbReference>
<dbReference type="InterPro" id="IPR020846">
    <property type="entry name" value="MFS_dom"/>
</dbReference>
<dbReference type="Gene3D" id="1.20.1250.20">
    <property type="entry name" value="MFS general substrate transporter like domains"/>
    <property type="match status" value="2"/>
</dbReference>
<evidence type="ECO:0000256" key="2">
    <source>
        <dbReference type="ARBA" id="ARBA00022989"/>
    </source>
</evidence>
<evidence type="ECO:0000313" key="6">
    <source>
        <dbReference type="EMBL" id="SKA37953.1"/>
    </source>
</evidence>
<evidence type="ECO:0000256" key="1">
    <source>
        <dbReference type="ARBA" id="ARBA00022692"/>
    </source>
</evidence>
<dbReference type="Proteomes" id="UP000190092">
    <property type="component" value="Unassembled WGS sequence"/>
</dbReference>
<protein>
    <submittedName>
        <fullName evidence="6">MFS transporter, FSR family, fosmidomycin resistance protein</fullName>
    </submittedName>
</protein>
<feature type="transmembrane region" description="Helical" evidence="4">
    <location>
        <begin position="288"/>
        <end position="309"/>
    </location>
</feature>
<evidence type="ECO:0000259" key="5">
    <source>
        <dbReference type="PROSITE" id="PS50850"/>
    </source>
</evidence>
<dbReference type="SUPFAM" id="SSF103473">
    <property type="entry name" value="MFS general substrate transporter"/>
    <property type="match status" value="1"/>
</dbReference>
<dbReference type="PROSITE" id="PS50850">
    <property type="entry name" value="MFS"/>
    <property type="match status" value="1"/>
</dbReference>
<feature type="transmembrane region" description="Helical" evidence="4">
    <location>
        <begin position="98"/>
        <end position="115"/>
    </location>
</feature>
<dbReference type="CDD" id="cd17478">
    <property type="entry name" value="MFS_FsR"/>
    <property type="match status" value="1"/>
</dbReference>
<evidence type="ECO:0000256" key="3">
    <source>
        <dbReference type="ARBA" id="ARBA00023136"/>
    </source>
</evidence>
<dbReference type="AlphaFoldDB" id="A0A1T4TC02"/>
<feature type="transmembrane region" description="Helical" evidence="4">
    <location>
        <begin position="405"/>
        <end position="422"/>
    </location>
</feature>
<dbReference type="Pfam" id="PF07690">
    <property type="entry name" value="MFS_1"/>
    <property type="match status" value="1"/>
</dbReference>
<feature type="transmembrane region" description="Helical" evidence="4">
    <location>
        <begin position="65"/>
        <end position="91"/>
    </location>
</feature>
<keyword evidence="1 4" id="KW-0812">Transmembrane</keyword>
<evidence type="ECO:0000256" key="4">
    <source>
        <dbReference type="SAM" id="Phobius"/>
    </source>
</evidence>
<sequence length="430" mass="45669">MTDNTMAAETAPTAARPSLSASASASANSTTFAVILTLSFCHLLNDMMQSLVPALYPILKDNYALSFSQVGFITLAFQFTASMLQPVVGLYTDRKPQPYSLMVGMGFTLVGLLSMSQAHSYPVILFSAALIGMGSSVFHPEASRVARMAAGGRYGLAQSLFQVGGNLGQASGPLLAAFIVVPRGQGSIGWFSAAALIAMTILFQIGHWYRARRSVQPTPHRKATGAAAQAGTHAGAQGATHNLSRGRVIFAVTILVVLLFSKNVYQASLGSYYTFYLIDKFHLSVQTAQFYLFAFMLGIVAGLLLGGWVGDRIGRIPVIWFSILGALPFALMLPHANLFWTGVLAVTVAMIMSSAFAAILVYAQELMPGRVGLVAGMFFGFSFGLGGLGAAALGKLADMTSIDTVYQVTPFLLCLGFLTALLPREGKKGR</sequence>
<keyword evidence="3 4" id="KW-0472">Membrane</keyword>
<feature type="transmembrane region" description="Helical" evidence="4">
    <location>
        <begin position="373"/>
        <end position="393"/>
    </location>
</feature>
<keyword evidence="2 4" id="KW-1133">Transmembrane helix</keyword>
<name>A0A1T4TC02_9HYPH</name>
<feature type="domain" description="Major facilitator superfamily (MFS) profile" evidence="5">
    <location>
        <begin position="34"/>
        <end position="428"/>
    </location>
</feature>
<proteinExistence type="predicted"/>
<reference evidence="7" key="1">
    <citation type="submission" date="2017-02" db="EMBL/GenBank/DDBJ databases">
        <authorList>
            <person name="Varghese N."/>
            <person name="Submissions S."/>
        </authorList>
    </citation>
    <scope>NUCLEOTIDE SEQUENCE [LARGE SCALE GENOMIC DNA]</scope>
    <source>
        <strain evidence="7">ATCC 27094</strain>
    </source>
</reference>
<dbReference type="EMBL" id="FUWJ01000015">
    <property type="protein sequence ID" value="SKA37953.1"/>
    <property type="molecule type" value="Genomic_DNA"/>
</dbReference>
<gene>
    <name evidence="6" type="ORF">SAMN02745126_05985</name>
</gene>
<dbReference type="RefSeq" id="WP_085937725.1">
    <property type="nucleotide sequence ID" value="NZ_FUWJ01000015.1"/>
</dbReference>
<evidence type="ECO:0000313" key="7">
    <source>
        <dbReference type="Proteomes" id="UP000190092"/>
    </source>
</evidence>
<dbReference type="GO" id="GO:0022857">
    <property type="term" value="F:transmembrane transporter activity"/>
    <property type="evidence" value="ECO:0007669"/>
    <property type="project" value="InterPro"/>
</dbReference>
<dbReference type="GO" id="GO:0005886">
    <property type="term" value="C:plasma membrane"/>
    <property type="evidence" value="ECO:0007669"/>
    <property type="project" value="TreeGrafter"/>
</dbReference>
<feature type="transmembrane region" description="Helical" evidence="4">
    <location>
        <begin position="121"/>
        <end position="139"/>
    </location>
</feature>
<feature type="transmembrane region" description="Helical" evidence="4">
    <location>
        <begin position="187"/>
        <end position="209"/>
    </location>
</feature>
<organism evidence="6 7">
    <name type="scientific">Enhydrobacter aerosaccus</name>
    <dbReference type="NCBI Taxonomy" id="225324"/>
    <lineage>
        <taxon>Bacteria</taxon>
        <taxon>Pseudomonadati</taxon>
        <taxon>Pseudomonadota</taxon>
        <taxon>Alphaproteobacteria</taxon>
        <taxon>Hyphomicrobiales</taxon>
        <taxon>Enhydrobacter</taxon>
    </lineage>
</organism>
<dbReference type="InterPro" id="IPR036259">
    <property type="entry name" value="MFS_trans_sf"/>
</dbReference>
<feature type="transmembrane region" description="Helical" evidence="4">
    <location>
        <begin position="248"/>
        <end position="268"/>
    </location>
</feature>
<keyword evidence="7" id="KW-1185">Reference proteome</keyword>
<feature type="transmembrane region" description="Helical" evidence="4">
    <location>
        <begin position="339"/>
        <end position="361"/>
    </location>
</feature>
<feature type="transmembrane region" description="Helical" evidence="4">
    <location>
        <begin position="316"/>
        <end position="333"/>
    </location>
</feature>